<reference evidence="3" key="1">
    <citation type="journal article" date="2016" name="Nature">
        <title>The genome of the seagrass Zostera marina reveals angiosperm adaptation to the sea.</title>
        <authorList>
            <person name="Olsen J.L."/>
            <person name="Rouze P."/>
            <person name="Verhelst B."/>
            <person name="Lin Y.-C."/>
            <person name="Bayer T."/>
            <person name="Collen J."/>
            <person name="Dattolo E."/>
            <person name="De Paoli E."/>
            <person name="Dittami S."/>
            <person name="Maumus F."/>
            <person name="Michel G."/>
            <person name="Kersting A."/>
            <person name="Lauritano C."/>
            <person name="Lohaus R."/>
            <person name="Toepel M."/>
            <person name="Tonon T."/>
            <person name="Vanneste K."/>
            <person name="Amirebrahimi M."/>
            <person name="Brakel J."/>
            <person name="Bostroem C."/>
            <person name="Chovatia M."/>
            <person name="Grimwood J."/>
            <person name="Jenkins J.W."/>
            <person name="Jueterbock A."/>
            <person name="Mraz A."/>
            <person name="Stam W.T."/>
            <person name="Tice H."/>
            <person name="Bornberg-Bauer E."/>
            <person name="Green P.J."/>
            <person name="Pearson G.A."/>
            <person name="Procaccini G."/>
            <person name="Duarte C.M."/>
            <person name="Schmutz J."/>
            <person name="Reusch T.B.H."/>
            <person name="Van de Peer Y."/>
        </authorList>
    </citation>
    <scope>NUCLEOTIDE SEQUENCE [LARGE SCALE GENOMIC DNA]</scope>
    <source>
        <strain evidence="3">cv. Finnish</strain>
    </source>
</reference>
<dbReference type="PANTHER" id="PTHR11362:SF126">
    <property type="entry name" value="FLOWERING LOCUS T"/>
    <property type="match status" value="1"/>
</dbReference>
<dbReference type="InterPro" id="IPR001858">
    <property type="entry name" value="Phosphatidylethanolamine-bd_CS"/>
</dbReference>
<dbReference type="PROSITE" id="PS01220">
    <property type="entry name" value="PBP"/>
    <property type="match status" value="1"/>
</dbReference>
<dbReference type="OrthoDB" id="506124at2759"/>
<organism evidence="2 3">
    <name type="scientific">Zostera marina</name>
    <name type="common">Eelgrass</name>
    <dbReference type="NCBI Taxonomy" id="29655"/>
    <lineage>
        <taxon>Eukaryota</taxon>
        <taxon>Viridiplantae</taxon>
        <taxon>Streptophyta</taxon>
        <taxon>Embryophyta</taxon>
        <taxon>Tracheophyta</taxon>
        <taxon>Spermatophyta</taxon>
        <taxon>Magnoliopsida</taxon>
        <taxon>Liliopsida</taxon>
        <taxon>Zosteraceae</taxon>
        <taxon>Zostera</taxon>
    </lineage>
</organism>
<sequence length="194" mass="22437">MYRVLGDVVDAFSPSISMTVSYNDKFFTCGQVLRTPIVSNPPRVQIGGTDFTFSYTLVLVDPDAPNPTEPTMREYLHWYQNNLARSFELVNIYNDGLLNSRMVTDIPESTTVEFGNVIIPYESPQPSIRIHRMIFILFRQPSRRMTRSVTNQRRCNFNTRDFAEMYNLGLPASVVYFNCQRERGSGFRRFKSTS</sequence>
<name>A0A0K9Q1L7_ZOSMR</name>
<dbReference type="AlphaFoldDB" id="A0A0K9Q1L7"/>
<dbReference type="InterPro" id="IPR035810">
    <property type="entry name" value="PEBP_euk"/>
</dbReference>
<dbReference type="InterPro" id="IPR008914">
    <property type="entry name" value="PEBP"/>
</dbReference>
<evidence type="ECO:0000313" key="3">
    <source>
        <dbReference type="Proteomes" id="UP000036987"/>
    </source>
</evidence>
<comment type="similarity">
    <text evidence="1">Belongs to the phosphatidylethanolamine-binding protein family.</text>
</comment>
<dbReference type="Pfam" id="PF01161">
    <property type="entry name" value="PBP"/>
    <property type="match status" value="1"/>
</dbReference>
<dbReference type="Gene3D" id="3.90.280.10">
    <property type="entry name" value="PEBP-like"/>
    <property type="match status" value="1"/>
</dbReference>
<proteinExistence type="inferred from homology"/>
<protein>
    <submittedName>
        <fullName evidence="2">Protein HEADING DATE 3A</fullName>
    </submittedName>
</protein>
<accession>A0A0K9Q1L7</accession>
<dbReference type="OMA" id="REFIHWA"/>
<comment type="caution">
    <text evidence="2">The sequence shown here is derived from an EMBL/GenBank/DDBJ whole genome shotgun (WGS) entry which is preliminary data.</text>
</comment>
<keyword evidence="3" id="KW-1185">Reference proteome</keyword>
<dbReference type="STRING" id="29655.A0A0K9Q1L7"/>
<evidence type="ECO:0000256" key="1">
    <source>
        <dbReference type="ARBA" id="ARBA00007091"/>
    </source>
</evidence>
<dbReference type="Proteomes" id="UP000036987">
    <property type="component" value="Unassembled WGS sequence"/>
</dbReference>
<dbReference type="InterPro" id="IPR036610">
    <property type="entry name" value="PEBP-like_sf"/>
</dbReference>
<dbReference type="SUPFAM" id="SSF49777">
    <property type="entry name" value="PEBP-like"/>
    <property type="match status" value="1"/>
</dbReference>
<gene>
    <name evidence="2" type="ORF">ZOSMA_118G00560</name>
</gene>
<dbReference type="EMBL" id="LFYR01000204">
    <property type="protein sequence ID" value="KMZ75176.1"/>
    <property type="molecule type" value="Genomic_DNA"/>
</dbReference>
<dbReference type="PANTHER" id="PTHR11362">
    <property type="entry name" value="PHOSPHATIDYLETHANOLAMINE-BINDING PROTEIN"/>
    <property type="match status" value="1"/>
</dbReference>
<evidence type="ECO:0000313" key="2">
    <source>
        <dbReference type="EMBL" id="KMZ75176.1"/>
    </source>
</evidence>
<dbReference type="CDD" id="cd00866">
    <property type="entry name" value="PEBP_euk"/>
    <property type="match status" value="1"/>
</dbReference>